<dbReference type="EMBL" id="CP026995">
    <property type="protein sequence ID" value="QLH06599.1"/>
    <property type="molecule type" value="Genomic_DNA"/>
</dbReference>
<comment type="similarity">
    <text evidence="1">Belongs to the UPF0045 family.</text>
</comment>
<dbReference type="RefSeq" id="WP_179372697.1">
    <property type="nucleotide sequence ID" value="NZ_CP026995.1"/>
</dbReference>
<accession>A0A7D5R789</accession>
<keyword evidence="4" id="KW-1185">Reference proteome</keyword>
<dbReference type="KEGG" id="nue:C5F50_05585"/>
<dbReference type="SUPFAM" id="SSF89957">
    <property type="entry name" value="MTH1187/YkoF-like"/>
    <property type="match status" value="1"/>
</dbReference>
<dbReference type="NCBIfam" id="TIGR00106">
    <property type="entry name" value="MTH1187 family thiamine-binding protein"/>
    <property type="match status" value="1"/>
</dbReference>
<feature type="domain" description="Thiamine-binding protein" evidence="2">
    <location>
        <begin position="4"/>
        <end position="96"/>
    </location>
</feature>
<dbReference type="GeneID" id="56067537"/>
<dbReference type="OrthoDB" id="10763at2157"/>
<evidence type="ECO:0000313" key="4">
    <source>
        <dbReference type="Proteomes" id="UP000509478"/>
    </source>
</evidence>
<dbReference type="GO" id="GO:0005829">
    <property type="term" value="C:cytosol"/>
    <property type="evidence" value="ECO:0007669"/>
    <property type="project" value="TreeGrafter"/>
</dbReference>
<evidence type="ECO:0000256" key="1">
    <source>
        <dbReference type="ARBA" id="ARBA00010272"/>
    </source>
</evidence>
<dbReference type="InterPro" id="IPR029756">
    <property type="entry name" value="MTH1187/YkoF-like"/>
</dbReference>
<sequence>MIQAEISIYPMATKTTSASFYIAKAIESIQKIENLRYQINPMGTILESDNIDVINSATKIMMEVVHNLGIARVEVVIKIDSRRDKHLKMEEKLDSMKKHMEK</sequence>
<dbReference type="AlphaFoldDB" id="A0A7D5R789"/>
<dbReference type="PANTHER" id="PTHR33777:SF1">
    <property type="entry name" value="UPF0045 PROTEIN ECM15"/>
    <property type="match status" value="1"/>
</dbReference>
<dbReference type="InterPro" id="IPR002767">
    <property type="entry name" value="Thiamine_BP"/>
</dbReference>
<evidence type="ECO:0000259" key="2">
    <source>
        <dbReference type="Pfam" id="PF01910"/>
    </source>
</evidence>
<dbReference type="PANTHER" id="PTHR33777">
    <property type="entry name" value="UPF0045 PROTEIN ECM15"/>
    <property type="match status" value="1"/>
</dbReference>
<evidence type="ECO:0000313" key="3">
    <source>
        <dbReference type="EMBL" id="QLH06599.1"/>
    </source>
</evidence>
<reference evidence="3 4" key="1">
    <citation type="submission" date="2018-02" db="EMBL/GenBank/DDBJ databases">
        <title>Complete genome of Nitrosopumilus ureaphilus PS0.</title>
        <authorList>
            <person name="Qin W."/>
            <person name="Zheng Y."/>
            <person name="Stahl D.A."/>
        </authorList>
    </citation>
    <scope>NUCLEOTIDE SEQUENCE [LARGE SCALE GENOMIC DNA]</scope>
    <source>
        <strain evidence="3 4">PS0</strain>
    </source>
</reference>
<gene>
    <name evidence="3" type="ORF">C5F50_05585</name>
</gene>
<dbReference type="Pfam" id="PF01910">
    <property type="entry name" value="Thiamine_BP"/>
    <property type="match status" value="1"/>
</dbReference>
<dbReference type="Proteomes" id="UP000509478">
    <property type="component" value="Chromosome"/>
</dbReference>
<name>A0A7D5R789_9ARCH</name>
<proteinExistence type="inferred from homology"/>
<dbReference type="Gene3D" id="3.30.70.930">
    <property type="match status" value="1"/>
</dbReference>
<protein>
    <recommendedName>
        <fullName evidence="2">Thiamine-binding protein domain-containing protein</fullName>
    </recommendedName>
</protein>
<organism evidence="3 4">
    <name type="scientific">Nitrosopumilus ureiphilus</name>
    <dbReference type="NCBI Taxonomy" id="1470067"/>
    <lineage>
        <taxon>Archaea</taxon>
        <taxon>Nitrososphaerota</taxon>
        <taxon>Nitrososphaeria</taxon>
        <taxon>Nitrosopumilales</taxon>
        <taxon>Nitrosopumilaceae</taxon>
        <taxon>Nitrosopumilus</taxon>
    </lineage>
</organism>
<dbReference type="InterPro" id="IPR051614">
    <property type="entry name" value="UPF0045_domain"/>
</dbReference>